<dbReference type="RefSeq" id="WP_212522335.1">
    <property type="nucleotide sequence ID" value="NZ_JAGSOH010000198.1"/>
</dbReference>
<dbReference type="Gene3D" id="1.10.4080.10">
    <property type="entry name" value="ADP-ribosylation/Crystallin J1"/>
    <property type="match status" value="1"/>
</dbReference>
<keyword evidence="1" id="KW-0460">Magnesium</keyword>
<dbReference type="InterPro" id="IPR005502">
    <property type="entry name" value="Ribosyl_crysJ1"/>
</dbReference>
<dbReference type="Proteomes" id="UP000676325">
    <property type="component" value="Unassembled WGS sequence"/>
</dbReference>
<dbReference type="PANTHER" id="PTHR16222:SF12">
    <property type="entry name" value="ADP-RIBOSYLGLYCOHYDROLASE-RELATED"/>
    <property type="match status" value="1"/>
</dbReference>
<dbReference type="EMBL" id="JAGSOH010000198">
    <property type="protein sequence ID" value="MBR7831220.1"/>
    <property type="molecule type" value="Genomic_DNA"/>
</dbReference>
<protein>
    <submittedName>
        <fullName evidence="2">ADP-ribosylglycohydrolase family protein</fullName>
    </submittedName>
</protein>
<keyword evidence="3" id="KW-1185">Reference proteome</keyword>
<dbReference type="InterPro" id="IPR050792">
    <property type="entry name" value="ADP-ribosylglycohydrolase"/>
</dbReference>
<comment type="caution">
    <text evidence="2">The sequence shown here is derived from an EMBL/GenBank/DDBJ whole genome shotgun (WGS) entry which is preliminary data.</text>
</comment>
<dbReference type="AlphaFoldDB" id="A0A941EIA3"/>
<dbReference type="InterPro" id="IPR036705">
    <property type="entry name" value="Ribosyl_crysJ1_sf"/>
</dbReference>
<dbReference type="Pfam" id="PF03747">
    <property type="entry name" value="ADP_ribosyl_GH"/>
    <property type="match status" value="1"/>
</dbReference>
<feature type="binding site" evidence="1">
    <location>
        <position position="51"/>
    </location>
    <ligand>
        <name>Mg(2+)</name>
        <dbReference type="ChEBI" id="CHEBI:18420"/>
        <label>1</label>
    </ligand>
</feature>
<keyword evidence="1" id="KW-0479">Metal-binding</keyword>
<feature type="binding site" evidence="1">
    <location>
        <position position="313"/>
    </location>
    <ligand>
        <name>Mg(2+)</name>
        <dbReference type="ChEBI" id="CHEBI:18420"/>
        <label>1</label>
    </ligand>
</feature>
<feature type="binding site" evidence="1">
    <location>
        <position position="314"/>
    </location>
    <ligand>
        <name>Mg(2+)</name>
        <dbReference type="ChEBI" id="CHEBI:18420"/>
        <label>1</label>
    </ligand>
</feature>
<proteinExistence type="predicted"/>
<evidence type="ECO:0000256" key="1">
    <source>
        <dbReference type="PIRSR" id="PIRSR605502-1"/>
    </source>
</evidence>
<feature type="binding site" evidence="1">
    <location>
        <position position="311"/>
    </location>
    <ligand>
        <name>Mg(2+)</name>
        <dbReference type="ChEBI" id="CHEBI:18420"/>
        <label>1</label>
    </ligand>
</feature>
<feature type="binding site" evidence="1">
    <location>
        <position position="50"/>
    </location>
    <ligand>
        <name>Mg(2+)</name>
        <dbReference type="ChEBI" id="CHEBI:18420"/>
        <label>1</label>
    </ligand>
</feature>
<evidence type="ECO:0000313" key="3">
    <source>
        <dbReference type="Proteomes" id="UP000676325"/>
    </source>
</evidence>
<comment type="cofactor">
    <cofactor evidence="1">
        <name>Mg(2+)</name>
        <dbReference type="ChEBI" id="CHEBI:18420"/>
    </cofactor>
    <text evidence="1">Binds 2 magnesium ions per subunit.</text>
</comment>
<gene>
    <name evidence="2" type="ORF">KDK95_33245</name>
</gene>
<evidence type="ECO:0000313" key="2">
    <source>
        <dbReference type="EMBL" id="MBR7831220.1"/>
    </source>
</evidence>
<dbReference type="GO" id="GO:0046872">
    <property type="term" value="F:metal ion binding"/>
    <property type="evidence" value="ECO:0007669"/>
    <property type="project" value="UniProtKB-KW"/>
</dbReference>
<dbReference type="SUPFAM" id="SSF101478">
    <property type="entry name" value="ADP-ribosylglycohydrolase"/>
    <property type="match status" value="1"/>
</dbReference>
<sequence length="355" mass="36650">MRYESVLGSTLGLAYGDAMGKPTEFMKVPAILGRYGPGGPRTLPTPALVTDDTQMALATVAALARAAHGGPGPNEAANLLGYSPDLEGGLGGIDPLDLAEALEIEYVAWSRSPENTRAPGGTCMAACRRIGTGRAWLQATVLDSKGCGANMRVTPLGLIARLSEAERAGAAQLQAAITHGHPTGLAAADLTAHAVWLLAEGAEPAHLLPALFDYIERNSGVYHLDWLGGLWAAARASSPKSFIAAGWEECRKALTRVEAALVAPRPNQDPCIATGDGWIAEEALATAVHCFLLFPHKPVTALARAATTRGDSDSIAAITGALAGAHAGAAGFPPQWAEKIEYADRLTAAAGLLAA</sequence>
<dbReference type="PANTHER" id="PTHR16222">
    <property type="entry name" value="ADP-RIBOSYLGLYCOHYDROLASE"/>
    <property type="match status" value="1"/>
</dbReference>
<reference evidence="2" key="1">
    <citation type="submission" date="2021-04" db="EMBL/GenBank/DDBJ databases">
        <title>Genome based classification of Actinospica acidithermotolerans sp. nov., an actinobacterium isolated from an Indonesian hot spring.</title>
        <authorList>
            <person name="Kusuma A.B."/>
            <person name="Putra K.E."/>
            <person name="Nafisah S."/>
            <person name="Loh J."/>
            <person name="Nouioui I."/>
            <person name="Goodfellow M."/>
        </authorList>
    </citation>
    <scope>NUCLEOTIDE SEQUENCE</scope>
    <source>
        <strain evidence="2">MGRD01-02</strain>
    </source>
</reference>
<accession>A0A941EIA3</accession>
<feature type="binding site" evidence="1">
    <location>
        <position position="52"/>
    </location>
    <ligand>
        <name>Mg(2+)</name>
        <dbReference type="ChEBI" id="CHEBI:18420"/>
        <label>1</label>
    </ligand>
</feature>
<name>A0A941EIA3_9ACTN</name>
<organism evidence="2 3">
    <name type="scientific">Actinospica acidithermotolerans</name>
    <dbReference type="NCBI Taxonomy" id="2828514"/>
    <lineage>
        <taxon>Bacteria</taxon>
        <taxon>Bacillati</taxon>
        <taxon>Actinomycetota</taxon>
        <taxon>Actinomycetes</taxon>
        <taxon>Catenulisporales</taxon>
        <taxon>Actinospicaceae</taxon>
        <taxon>Actinospica</taxon>
    </lineage>
</organism>